<dbReference type="InterPro" id="IPR000182">
    <property type="entry name" value="GNAT_dom"/>
</dbReference>
<gene>
    <name evidence="3" type="ORF">ACETWP_07490</name>
</gene>
<name>A0ABV4UMB0_9MICC</name>
<dbReference type="RefSeq" id="WP_373971591.1">
    <property type="nucleotide sequence ID" value="NZ_JBHDLJ010000004.1"/>
</dbReference>
<evidence type="ECO:0000313" key="4">
    <source>
        <dbReference type="Proteomes" id="UP001575652"/>
    </source>
</evidence>
<dbReference type="GO" id="GO:0016746">
    <property type="term" value="F:acyltransferase activity"/>
    <property type="evidence" value="ECO:0007669"/>
    <property type="project" value="UniProtKB-KW"/>
</dbReference>
<accession>A0ABV4UMB0</accession>
<reference evidence="3 4" key="1">
    <citation type="submission" date="2024-09" db="EMBL/GenBank/DDBJ databases">
        <authorList>
            <person name="Salinas-Garcia M.A."/>
            <person name="Prieme A."/>
        </authorList>
    </citation>
    <scope>NUCLEOTIDE SEQUENCE [LARGE SCALE GENOMIC DNA]</scope>
    <source>
        <strain evidence="3 4">DSM 21081</strain>
    </source>
</reference>
<dbReference type="InterPro" id="IPR016181">
    <property type="entry name" value="Acyl_CoA_acyltransferase"/>
</dbReference>
<dbReference type="EC" id="2.3.1.-" evidence="3"/>
<feature type="domain" description="N-acetyltransferase" evidence="2">
    <location>
        <begin position="148"/>
        <end position="191"/>
    </location>
</feature>
<dbReference type="Pfam" id="PF00583">
    <property type="entry name" value="Acetyltransf_1"/>
    <property type="match status" value="1"/>
</dbReference>
<feature type="compositionally biased region" description="Basic and acidic residues" evidence="1">
    <location>
        <begin position="202"/>
        <end position="220"/>
    </location>
</feature>
<keyword evidence="3" id="KW-0012">Acyltransferase</keyword>
<proteinExistence type="predicted"/>
<dbReference type="EMBL" id="JBHDLJ010000004">
    <property type="protein sequence ID" value="MFB0834426.1"/>
    <property type="molecule type" value="Genomic_DNA"/>
</dbReference>
<dbReference type="Proteomes" id="UP001575652">
    <property type="component" value="Unassembled WGS sequence"/>
</dbReference>
<feature type="region of interest" description="Disordered" evidence="1">
    <location>
        <begin position="193"/>
        <end position="220"/>
    </location>
</feature>
<keyword evidence="4" id="KW-1185">Reference proteome</keyword>
<dbReference type="SUPFAM" id="SSF55729">
    <property type="entry name" value="Acyl-CoA N-acyltransferases (Nat)"/>
    <property type="match status" value="1"/>
</dbReference>
<keyword evidence="3" id="KW-0808">Transferase</keyword>
<dbReference type="CDD" id="cd04301">
    <property type="entry name" value="NAT_SF"/>
    <property type="match status" value="1"/>
</dbReference>
<protein>
    <submittedName>
        <fullName evidence="3">GNAT family N-acetyltransferase</fullName>
        <ecNumber evidence="3">2.3.1.-</ecNumber>
    </submittedName>
</protein>
<dbReference type="Gene3D" id="3.40.630.30">
    <property type="match status" value="1"/>
</dbReference>
<evidence type="ECO:0000313" key="3">
    <source>
        <dbReference type="EMBL" id="MFB0834426.1"/>
    </source>
</evidence>
<organism evidence="3 4">
    <name type="scientific">Arthrobacter halodurans</name>
    <dbReference type="NCBI Taxonomy" id="516699"/>
    <lineage>
        <taxon>Bacteria</taxon>
        <taxon>Bacillati</taxon>
        <taxon>Actinomycetota</taxon>
        <taxon>Actinomycetes</taxon>
        <taxon>Micrococcales</taxon>
        <taxon>Micrococcaceae</taxon>
        <taxon>Arthrobacter</taxon>
    </lineage>
</organism>
<evidence type="ECO:0000259" key="2">
    <source>
        <dbReference type="Pfam" id="PF00583"/>
    </source>
</evidence>
<comment type="caution">
    <text evidence="3">The sequence shown here is derived from an EMBL/GenBank/DDBJ whole genome shotgun (WGS) entry which is preliminary data.</text>
</comment>
<evidence type="ECO:0000256" key="1">
    <source>
        <dbReference type="SAM" id="MobiDB-lite"/>
    </source>
</evidence>
<sequence>MATILGAQSAFREWQETVAEATGGRVFTTHGCSWVWHPARRRLMLLFPDRPEAAGLRPGLAEGNRLGATEVSVWMNAAADASALRGFGFTDAPPILWHAGEPEAGRNPWDGSVRVGDPVPEATGADAEELQVAGLPGRRVVHATARTTDGVLVGRGFAQHASGGRLALHGLAVAGAERGHGIGRALVAALASSPATTENAAEDARDEGTAEDARDEGARGERTELVLGCSPGAGGFFAACGLRLIGRGRHLLLRPPAPPRG</sequence>